<gene>
    <name evidence="1" type="ORF">B0H17DRAFT_942155</name>
</gene>
<evidence type="ECO:0008006" key="3">
    <source>
        <dbReference type="Google" id="ProtNLM"/>
    </source>
</evidence>
<accession>A0AAD7D8U6</accession>
<proteinExistence type="predicted"/>
<name>A0AAD7D8U6_MYCRO</name>
<reference evidence="1" key="1">
    <citation type="submission" date="2023-03" db="EMBL/GenBank/DDBJ databases">
        <title>Massive genome expansion in bonnet fungi (Mycena s.s.) driven by repeated elements and novel gene families across ecological guilds.</title>
        <authorList>
            <consortium name="Lawrence Berkeley National Laboratory"/>
            <person name="Harder C.B."/>
            <person name="Miyauchi S."/>
            <person name="Viragh M."/>
            <person name="Kuo A."/>
            <person name="Thoen E."/>
            <person name="Andreopoulos B."/>
            <person name="Lu D."/>
            <person name="Skrede I."/>
            <person name="Drula E."/>
            <person name="Henrissat B."/>
            <person name="Morin E."/>
            <person name="Kohler A."/>
            <person name="Barry K."/>
            <person name="LaButti K."/>
            <person name="Morin E."/>
            <person name="Salamov A."/>
            <person name="Lipzen A."/>
            <person name="Mereny Z."/>
            <person name="Hegedus B."/>
            <person name="Baldrian P."/>
            <person name="Stursova M."/>
            <person name="Weitz H."/>
            <person name="Taylor A."/>
            <person name="Grigoriev I.V."/>
            <person name="Nagy L.G."/>
            <person name="Martin F."/>
            <person name="Kauserud H."/>
        </authorList>
    </citation>
    <scope>NUCLEOTIDE SEQUENCE</scope>
    <source>
        <strain evidence="1">CBHHK067</strain>
    </source>
</reference>
<dbReference type="AlphaFoldDB" id="A0AAD7D8U6"/>
<feature type="non-terminal residue" evidence="1">
    <location>
        <position position="1"/>
    </location>
</feature>
<sequence length="51" mass="5857">LTQLRTGHIALDAYLYRLHLALSPDCPVPESVPHLFLACPAQRRHRLRLVQ</sequence>
<keyword evidence="2" id="KW-1185">Reference proteome</keyword>
<dbReference type="EMBL" id="JARKIE010000111">
    <property type="protein sequence ID" value="KAJ7683119.1"/>
    <property type="molecule type" value="Genomic_DNA"/>
</dbReference>
<evidence type="ECO:0000313" key="2">
    <source>
        <dbReference type="Proteomes" id="UP001221757"/>
    </source>
</evidence>
<organism evidence="1 2">
    <name type="scientific">Mycena rosella</name>
    <name type="common">Pink bonnet</name>
    <name type="synonym">Agaricus rosellus</name>
    <dbReference type="NCBI Taxonomy" id="1033263"/>
    <lineage>
        <taxon>Eukaryota</taxon>
        <taxon>Fungi</taxon>
        <taxon>Dikarya</taxon>
        <taxon>Basidiomycota</taxon>
        <taxon>Agaricomycotina</taxon>
        <taxon>Agaricomycetes</taxon>
        <taxon>Agaricomycetidae</taxon>
        <taxon>Agaricales</taxon>
        <taxon>Marasmiineae</taxon>
        <taxon>Mycenaceae</taxon>
        <taxon>Mycena</taxon>
    </lineage>
</organism>
<evidence type="ECO:0000313" key="1">
    <source>
        <dbReference type="EMBL" id="KAJ7683119.1"/>
    </source>
</evidence>
<protein>
    <recommendedName>
        <fullName evidence="3">Reverse transcriptase zinc-binding domain-containing protein</fullName>
    </recommendedName>
</protein>
<dbReference type="Proteomes" id="UP001221757">
    <property type="component" value="Unassembled WGS sequence"/>
</dbReference>
<comment type="caution">
    <text evidence="1">The sequence shown here is derived from an EMBL/GenBank/DDBJ whole genome shotgun (WGS) entry which is preliminary data.</text>
</comment>